<evidence type="ECO:0000256" key="3">
    <source>
        <dbReference type="ARBA" id="ARBA00022729"/>
    </source>
</evidence>
<dbReference type="EMBL" id="BAAAVT010000008">
    <property type="protein sequence ID" value="GAA3062385.1"/>
    <property type="molecule type" value="Genomic_DNA"/>
</dbReference>
<protein>
    <submittedName>
        <fullName evidence="8">Transporter substrate-binding domain-containing protein</fullName>
    </submittedName>
</protein>
<proteinExistence type="inferred from homology"/>
<name>A0ABP6LZL7_9MICC</name>
<feature type="region of interest" description="Disordered" evidence="5">
    <location>
        <begin position="42"/>
        <end position="61"/>
    </location>
</feature>
<evidence type="ECO:0000256" key="4">
    <source>
        <dbReference type="RuleBase" id="RU003744"/>
    </source>
</evidence>
<keyword evidence="3 6" id="KW-0732">Signal</keyword>
<feature type="chain" id="PRO_5046610840" evidence="6">
    <location>
        <begin position="39"/>
        <end position="301"/>
    </location>
</feature>
<sequence>MTSHPTALTPTALTPTAALLTAAGVAVALLAACSPASEADVDAGADASAEDSTEQAAPQVLEDSSRLDEVLDAGSLAVCTTGDYPPFTELDEETGEYTGIDVDMARDLADHLAVEVEWVQTTWDDLMDDYLAQCDIAVGGISINTARSEQVFFSAPLMEDGKTPITRCENVDDYRTIEQINDPDVTSIMPSGGTNEIFAQEHYPDGDLVTHDNLTIFDQIVDGEADVMTTDRSEVLWIAHEYDELCAVNPDEPFDYFEKAYMLPRGDTVMKHYVDQWLTMALNDGTYEEITEPWFGDDVDL</sequence>
<evidence type="ECO:0000256" key="1">
    <source>
        <dbReference type="ARBA" id="ARBA00004196"/>
    </source>
</evidence>
<dbReference type="PROSITE" id="PS01039">
    <property type="entry name" value="SBP_BACTERIAL_3"/>
    <property type="match status" value="1"/>
</dbReference>
<evidence type="ECO:0000256" key="2">
    <source>
        <dbReference type="ARBA" id="ARBA00010333"/>
    </source>
</evidence>
<keyword evidence="9" id="KW-1185">Reference proteome</keyword>
<dbReference type="SUPFAM" id="SSF53850">
    <property type="entry name" value="Periplasmic binding protein-like II"/>
    <property type="match status" value="1"/>
</dbReference>
<dbReference type="Pfam" id="PF00497">
    <property type="entry name" value="SBP_bac_3"/>
    <property type="match status" value="1"/>
</dbReference>
<dbReference type="PANTHER" id="PTHR35936">
    <property type="entry name" value="MEMBRANE-BOUND LYTIC MUREIN TRANSGLYCOSYLASE F"/>
    <property type="match status" value="1"/>
</dbReference>
<evidence type="ECO:0000259" key="7">
    <source>
        <dbReference type="SMART" id="SM00062"/>
    </source>
</evidence>
<reference evidence="9" key="1">
    <citation type="journal article" date="2019" name="Int. J. Syst. Evol. Microbiol.">
        <title>The Global Catalogue of Microorganisms (GCM) 10K type strain sequencing project: providing services to taxonomists for standard genome sequencing and annotation.</title>
        <authorList>
            <consortium name="The Broad Institute Genomics Platform"/>
            <consortium name="The Broad Institute Genome Sequencing Center for Infectious Disease"/>
            <person name="Wu L."/>
            <person name="Ma J."/>
        </authorList>
    </citation>
    <scope>NUCLEOTIDE SEQUENCE [LARGE SCALE GENOMIC DNA]</scope>
    <source>
        <strain evidence="9">JCM 14309</strain>
    </source>
</reference>
<gene>
    <name evidence="8" type="ORF">GCM10010529_14680</name>
</gene>
<evidence type="ECO:0000313" key="8">
    <source>
        <dbReference type="EMBL" id="GAA3062385.1"/>
    </source>
</evidence>
<dbReference type="PANTHER" id="PTHR35936:SF19">
    <property type="entry name" value="AMINO-ACID-BINDING PROTEIN YXEM-RELATED"/>
    <property type="match status" value="1"/>
</dbReference>
<comment type="caution">
    <text evidence="8">The sequence shown here is derived from an EMBL/GenBank/DDBJ whole genome shotgun (WGS) entry which is preliminary data.</text>
</comment>
<dbReference type="Gene3D" id="3.40.190.10">
    <property type="entry name" value="Periplasmic binding protein-like II"/>
    <property type="match status" value="2"/>
</dbReference>
<evidence type="ECO:0000313" key="9">
    <source>
        <dbReference type="Proteomes" id="UP001500236"/>
    </source>
</evidence>
<evidence type="ECO:0000256" key="6">
    <source>
        <dbReference type="SAM" id="SignalP"/>
    </source>
</evidence>
<organism evidence="8 9">
    <name type="scientific">Nesterenkonia aethiopica</name>
    <dbReference type="NCBI Taxonomy" id="269144"/>
    <lineage>
        <taxon>Bacteria</taxon>
        <taxon>Bacillati</taxon>
        <taxon>Actinomycetota</taxon>
        <taxon>Actinomycetes</taxon>
        <taxon>Micrococcales</taxon>
        <taxon>Micrococcaceae</taxon>
        <taxon>Nesterenkonia</taxon>
    </lineage>
</organism>
<feature type="signal peptide" evidence="6">
    <location>
        <begin position="1"/>
        <end position="38"/>
    </location>
</feature>
<feature type="domain" description="Solute-binding protein family 3/N-terminal" evidence="7">
    <location>
        <begin position="75"/>
        <end position="298"/>
    </location>
</feature>
<dbReference type="SMART" id="SM00062">
    <property type="entry name" value="PBPb"/>
    <property type="match status" value="1"/>
</dbReference>
<dbReference type="Proteomes" id="UP001500236">
    <property type="component" value="Unassembled WGS sequence"/>
</dbReference>
<dbReference type="InterPro" id="IPR018313">
    <property type="entry name" value="SBP_3_CS"/>
</dbReference>
<dbReference type="RefSeq" id="WP_344682541.1">
    <property type="nucleotide sequence ID" value="NZ_BAAAVT010000008.1"/>
</dbReference>
<evidence type="ECO:0000256" key="5">
    <source>
        <dbReference type="SAM" id="MobiDB-lite"/>
    </source>
</evidence>
<comment type="similarity">
    <text evidence="2 4">Belongs to the bacterial solute-binding protein 3 family.</text>
</comment>
<accession>A0ABP6LZL7</accession>
<feature type="compositionally biased region" description="Acidic residues" evidence="5">
    <location>
        <begin position="42"/>
        <end position="53"/>
    </location>
</feature>
<dbReference type="InterPro" id="IPR001638">
    <property type="entry name" value="Solute-binding_3/MltF_N"/>
</dbReference>
<comment type="subcellular location">
    <subcellularLocation>
        <location evidence="1">Cell envelope</location>
    </subcellularLocation>
</comment>